<name>A0A0R2MSU8_9LACO</name>
<reference evidence="5 6" key="1">
    <citation type="journal article" date="2015" name="Genome Announc.">
        <title>Expanding the biotechnology potential of lactobacilli through comparative genomics of 213 strains and associated genera.</title>
        <authorList>
            <person name="Sun Z."/>
            <person name="Harris H.M."/>
            <person name="McCann A."/>
            <person name="Guo C."/>
            <person name="Argimon S."/>
            <person name="Zhang W."/>
            <person name="Yang X."/>
            <person name="Jeffery I.B."/>
            <person name="Cooney J.C."/>
            <person name="Kagawa T.F."/>
            <person name="Liu W."/>
            <person name="Song Y."/>
            <person name="Salvetti E."/>
            <person name="Wrobel A."/>
            <person name="Rasinkangas P."/>
            <person name="Parkhill J."/>
            <person name="Rea M.C."/>
            <person name="O'Sullivan O."/>
            <person name="Ritari J."/>
            <person name="Douillard F.P."/>
            <person name="Paul Ross R."/>
            <person name="Yang R."/>
            <person name="Briner A.E."/>
            <person name="Felis G.E."/>
            <person name="de Vos W.M."/>
            <person name="Barrangou R."/>
            <person name="Klaenhammer T.R."/>
            <person name="Caufield P.W."/>
            <person name="Cui Y."/>
            <person name="Zhang H."/>
            <person name="O'Toole P.W."/>
        </authorList>
    </citation>
    <scope>NUCLEOTIDE SEQUENCE [LARGE SCALE GENOMIC DNA]</scope>
    <source>
        <strain evidence="5 6">DSM 24301</strain>
    </source>
</reference>
<keyword evidence="5" id="KW-0067">ATP-binding</keyword>
<dbReference type="PATRIC" id="fig|1293598.4.peg.983"/>
<dbReference type="STRING" id="1293598.IV56_GL000933"/>
<evidence type="ECO:0000256" key="1">
    <source>
        <dbReference type="ARBA" id="ARBA00093462"/>
    </source>
</evidence>
<evidence type="ECO:0000313" key="5">
    <source>
        <dbReference type="EMBL" id="KRO16660.1"/>
    </source>
</evidence>
<comment type="similarity">
    <text evidence="1">Belongs to the DnaB/DnaD family.</text>
</comment>
<feature type="domain" description="DnaB/C C-terminal" evidence="3">
    <location>
        <begin position="314"/>
        <end position="381"/>
    </location>
</feature>
<proteinExistence type="inferred from homology"/>
<gene>
    <name evidence="5" type="ORF">IV56_GL000933</name>
</gene>
<evidence type="ECO:0000259" key="3">
    <source>
        <dbReference type="Pfam" id="PF07261"/>
    </source>
</evidence>
<feature type="compositionally biased region" description="Basic residues" evidence="2">
    <location>
        <begin position="391"/>
        <end position="402"/>
    </location>
</feature>
<accession>A0A0R2MSU8</accession>
<feature type="domain" description="Replicative helicase loading/DNA remodeling protein DnaB N-terminal winged helix" evidence="4">
    <location>
        <begin position="9"/>
        <end position="267"/>
    </location>
</feature>
<evidence type="ECO:0000259" key="4">
    <source>
        <dbReference type="Pfam" id="PF25888"/>
    </source>
</evidence>
<keyword evidence="5" id="KW-0378">Hydrolase</keyword>
<organism evidence="5 6">
    <name type="scientific">Lacticaseibacillus saniviri JCM 17471 = DSM 24301</name>
    <dbReference type="NCBI Taxonomy" id="1293598"/>
    <lineage>
        <taxon>Bacteria</taxon>
        <taxon>Bacillati</taxon>
        <taxon>Bacillota</taxon>
        <taxon>Bacilli</taxon>
        <taxon>Lactobacillales</taxon>
        <taxon>Lactobacillaceae</taxon>
        <taxon>Lacticaseibacillus</taxon>
    </lineage>
</organism>
<feature type="region of interest" description="Disordered" evidence="2">
    <location>
        <begin position="391"/>
        <end position="429"/>
    </location>
</feature>
<sequence>MQRPETYLPQDDYVITQATYLSDFDQKVATRLYQPLIGPVAFALYLTLWQEVTPRPSLSDRKKHVRLLDLLHVSIDELFTARVKLEAVGLLKTYTQVDQLGRFYAYELYAPVSPDRFFSDDLLSVLLYDTVGETQFATLRQDFQLSPIRRDSWQDITSDFLDVFHISAQALTDPPIAVETAKQAVVQSEAPKVTLGNGEGYDWEFLAQQLANSNLKAGELEKYQSAIYQLAKFYGLQPVDLARYIEAATNVMTGELNLPQLRRNIEQTATKQEHKVAVQPQLSTKVAVADTDAALLKDAKQMSIREFIVAAKHKKNAQMYPGHNEIQALLKLQQRRVFDDATINILVDYILQTNDSINQAYLDAVVNSWLKAGVTSPEQALVQIHEFVTKKPARKSTRPRANRRVETRPAWMQPDYQPKKEEVTPEMKAQLAANQAKLAALRKEATDGNHS</sequence>
<evidence type="ECO:0000313" key="6">
    <source>
        <dbReference type="Proteomes" id="UP000050969"/>
    </source>
</evidence>
<keyword evidence="5" id="KW-0347">Helicase</keyword>
<dbReference type="AlphaFoldDB" id="A0A0R2MSU8"/>
<dbReference type="RefSeq" id="WP_056992894.1">
    <property type="nucleotide sequence ID" value="NZ_JQCE01000034.1"/>
</dbReference>
<keyword evidence="5" id="KW-0547">Nucleotide-binding</keyword>
<comment type="caution">
    <text evidence="5">The sequence shown here is derived from an EMBL/GenBank/DDBJ whole genome shotgun (WGS) entry which is preliminary data.</text>
</comment>
<dbReference type="EMBL" id="JQCE01000034">
    <property type="protein sequence ID" value="KRO16660.1"/>
    <property type="molecule type" value="Genomic_DNA"/>
</dbReference>
<keyword evidence="6" id="KW-1185">Reference proteome</keyword>
<dbReference type="InterPro" id="IPR058660">
    <property type="entry name" value="WHD_DnaB"/>
</dbReference>
<dbReference type="InterPro" id="IPR006343">
    <property type="entry name" value="DnaB/C_C"/>
</dbReference>
<dbReference type="Pfam" id="PF25888">
    <property type="entry name" value="WHD_DnaB"/>
    <property type="match status" value="1"/>
</dbReference>
<dbReference type="GO" id="GO:0004386">
    <property type="term" value="F:helicase activity"/>
    <property type="evidence" value="ECO:0007669"/>
    <property type="project" value="UniProtKB-KW"/>
</dbReference>
<dbReference type="Proteomes" id="UP000050969">
    <property type="component" value="Unassembled WGS sequence"/>
</dbReference>
<dbReference type="Pfam" id="PF07261">
    <property type="entry name" value="DnaB_2"/>
    <property type="match status" value="1"/>
</dbReference>
<evidence type="ECO:0000256" key="2">
    <source>
        <dbReference type="SAM" id="MobiDB-lite"/>
    </source>
</evidence>
<protein>
    <submittedName>
        <fullName evidence="5">Replicative DNA helicase DnaB</fullName>
    </submittedName>
</protein>